<accession>A0A919EBL2</accession>
<feature type="region of interest" description="Disordered" evidence="1">
    <location>
        <begin position="24"/>
        <end position="43"/>
    </location>
</feature>
<evidence type="ECO:0008006" key="5">
    <source>
        <dbReference type="Google" id="ProtNLM"/>
    </source>
</evidence>
<dbReference type="AlphaFoldDB" id="A0A919EBL2"/>
<comment type="caution">
    <text evidence="3">The sequence shown here is derived from an EMBL/GenBank/DDBJ whole genome shotgun (WGS) entry which is preliminary data.</text>
</comment>
<proteinExistence type="predicted"/>
<gene>
    <name evidence="3" type="ORF">GCM10010218_14230</name>
</gene>
<evidence type="ECO:0000313" key="3">
    <source>
        <dbReference type="EMBL" id="GHF34232.1"/>
    </source>
</evidence>
<feature type="region of interest" description="Disordered" evidence="1">
    <location>
        <begin position="81"/>
        <end position="100"/>
    </location>
</feature>
<reference evidence="3" key="2">
    <citation type="submission" date="2020-09" db="EMBL/GenBank/DDBJ databases">
        <authorList>
            <person name="Sun Q."/>
            <person name="Ohkuma M."/>
        </authorList>
    </citation>
    <scope>NUCLEOTIDE SEQUENCE</scope>
    <source>
        <strain evidence="3">JCM 4059</strain>
    </source>
</reference>
<evidence type="ECO:0000256" key="2">
    <source>
        <dbReference type="SAM" id="SignalP"/>
    </source>
</evidence>
<feature type="chain" id="PRO_5037564480" description="Ig-like domain-containing protein" evidence="2">
    <location>
        <begin position="28"/>
        <end position="230"/>
    </location>
</feature>
<evidence type="ECO:0000256" key="1">
    <source>
        <dbReference type="SAM" id="MobiDB-lite"/>
    </source>
</evidence>
<keyword evidence="4" id="KW-1185">Reference proteome</keyword>
<dbReference type="RefSeq" id="WP_190128556.1">
    <property type="nucleotide sequence ID" value="NZ_BNBD01000002.1"/>
</dbReference>
<feature type="signal peptide" evidence="2">
    <location>
        <begin position="1"/>
        <end position="27"/>
    </location>
</feature>
<dbReference type="Proteomes" id="UP000638313">
    <property type="component" value="Unassembled WGS sequence"/>
</dbReference>
<dbReference type="EMBL" id="BNBD01000002">
    <property type="protein sequence ID" value="GHF34232.1"/>
    <property type="molecule type" value="Genomic_DNA"/>
</dbReference>
<reference evidence="3" key="1">
    <citation type="journal article" date="2014" name="Int. J. Syst. Evol. Microbiol.">
        <title>Complete genome sequence of Corynebacterium casei LMG S-19264T (=DSM 44701T), isolated from a smear-ripened cheese.</title>
        <authorList>
            <consortium name="US DOE Joint Genome Institute (JGI-PGF)"/>
            <person name="Walter F."/>
            <person name="Albersmeier A."/>
            <person name="Kalinowski J."/>
            <person name="Ruckert C."/>
        </authorList>
    </citation>
    <scope>NUCLEOTIDE SEQUENCE</scope>
    <source>
        <strain evidence="3">JCM 4059</strain>
    </source>
</reference>
<organism evidence="3 4">
    <name type="scientific">Streptomyces mashuensis</name>
    <dbReference type="NCBI Taxonomy" id="33904"/>
    <lineage>
        <taxon>Bacteria</taxon>
        <taxon>Bacillati</taxon>
        <taxon>Actinomycetota</taxon>
        <taxon>Actinomycetes</taxon>
        <taxon>Kitasatosporales</taxon>
        <taxon>Streptomycetaceae</taxon>
        <taxon>Streptomyces</taxon>
    </lineage>
</organism>
<keyword evidence="2" id="KW-0732">Signal</keyword>
<name>A0A919EBL2_9ACTN</name>
<evidence type="ECO:0000313" key="4">
    <source>
        <dbReference type="Proteomes" id="UP000638313"/>
    </source>
</evidence>
<feature type="compositionally biased region" description="Low complexity" evidence="1">
    <location>
        <begin position="24"/>
        <end position="34"/>
    </location>
</feature>
<protein>
    <recommendedName>
        <fullName evidence="5">Ig-like domain-containing protein</fullName>
    </recommendedName>
</protein>
<sequence>MAFRTRTLALTTLALTLAAAGTGTATARTASTGRTADEAGSTTVQPAGHAFAATLNGTATFRAGSVTITCNVSSSVPAPSGGANNHIPEAPGNHNASGPVESPLNAPTYSDCSASLPAVDVSIVTTGTWKVAMQYGSPNVASLTLPPGGLVLKTTGLANCTVTAAPAASATFPAAFTNGAPSQLTVTGAEVPVRVEGGFGCPTSATTSVFDAVYDITDVADPASQIVVTS</sequence>